<feature type="domain" description="RNA polymerase sigma-70 region 4" evidence="7">
    <location>
        <begin position="129"/>
        <end position="175"/>
    </location>
</feature>
<evidence type="ECO:0000313" key="8">
    <source>
        <dbReference type="EMBL" id="QLY39793.1"/>
    </source>
</evidence>
<dbReference type="InterPro" id="IPR039425">
    <property type="entry name" value="RNA_pol_sigma-70-like"/>
</dbReference>
<dbReference type="NCBIfam" id="TIGR02937">
    <property type="entry name" value="sigma70-ECF"/>
    <property type="match status" value="1"/>
</dbReference>
<name>A0A7L6N0N2_9MOLU</name>
<dbReference type="InterPro" id="IPR013324">
    <property type="entry name" value="RNA_pol_sigma_r3/r4-like"/>
</dbReference>
<comment type="similarity">
    <text evidence="1">Belongs to the sigma-70 factor family. ECF subfamily.</text>
</comment>
<evidence type="ECO:0000256" key="2">
    <source>
        <dbReference type="ARBA" id="ARBA00023015"/>
    </source>
</evidence>
<evidence type="ECO:0000259" key="7">
    <source>
        <dbReference type="Pfam" id="PF04545"/>
    </source>
</evidence>
<evidence type="ECO:0000256" key="5">
    <source>
        <dbReference type="ARBA" id="ARBA00023163"/>
    </source>
</evidence>
<dbReference type="PANTHER" id="PTHR43133">
    <property type="entry name" value="RNA POLYMERASE ECF-TYPE SIGMA FACTO"/>
    <property type="match status" value="1"/>
</dbReference>
<gene>
    <name evidence="8" type="ORF">HF295_02505</name>
</gene>
<evidence type="ECO:0000256" key="4">
    <source>
        <dbReference type="ARBA" id="ARBA00023125"/>
    </source>
</evidence>
<dbReference type="GO" id="GO:0016987">
    <property type="term" value="F:sigma factor activity"/>
    <property type="evidence" value="ECO:0007669"/>
    <property type="project" value="UniProtKB-KW"/>
</dbReference>
<dbReference type="EMBL" id="CP051151">
    <property type="protein sequence ID" value="QLY39793.1"/>
    <property type="molecule type" value="Genomic_DNA"/>
</dbReference>
<dbReference type="Proteomes" id="UP000512167">
    <property type="component" value="Chromosome"/>
</dbReference>
<keyword evidence="5" id="KW-0804">Transcription</keyword>
<dbReference type="GO" id="GO:0003677">
    <property type="term" value="F:DNA binding"/>
    <property type="evidence" value="ECO:0007669"/>
    <property type="project" value="UniProtKB-KW"/>
</dbReference>
<proteinExistence type="inferred from homology"/>
<keyword evidence="3" id="KW-0731">Sigma factor</keyword>
<dbReference type="InterPro" id="IPR013325">
    <property type="entry name" value="RNA_pol_sigma_r2"/>
</dbReference>
<dbReference type="GO" id="GO:0006352">
    <property type="term" value="P:DNA-templated transcription initiation"/>
    <property type="evidence" value="ECO:0007669"/>
    <property type="project" value="InterPro"/>
</dbReference>
<dbReference type="Pfam" id="PF04545">
    <property type="entry name" value="Sigma70_r4"/>
    <property type="match status" value="1"/>
</dbReference>
<evidence type="ECO:0000256" key="1">
    <source>
        <dbReference type="ARBA" id="ARBA00010641"/>
    </source>
</evidence>
<evidence type="ECO:0000256" key="3">
    <source>
        <dbReference type="ARBA" id="ARBA00023082"/>
    </source>
</evidence>
<keyword evidence="4" id="KW-0238">DNA-binding</keyword>
<dbReference type="Gene3D" id="1.10.10.10">
    <property type="entry name" value="Winged helix-like DNA-binding domain superfamily/Winged helix DNA-binding domain"/>
    <property type="match status" value="1"/>
</dbReference>
<dbReference type="AlphaFoldDB" id="A0A7L6N0N2"/>
<dbReference type="Pfam" id="PF04542">
    <property type="entry name" value="Sigma70_r2"/>
    <property type="match status" value="1"/>
</dbReference>
<keyword evidence="9" id="KW-1185">Reference proteome</keyword>
<dbReference type="InterPro" id="IPR007630">
    <property type="entry name" value="RNA_pol_sigma70_r4"/>
</dbReference>
<dbReference type="KEGG" id="tbk:HF295_02505"/>
<evidence type="ECO:0000313" key="9">
    <source>
        <dbReference type="Proteomes" id="UP000512167"/>
    </source>
</evidence>
<sequence>MDDIQIIKQILAGNKNDYALLMDRYYKELFKYIYNMTSSYESTEDLLQEIFMKIYKNLHKFNNDKASFRTWIYRISANHTLNFLNKKSNKFNQYTYEYDDSINQGKDDVEEKSIKEDQINRIIKAMEKVLKPKHYQIMSLHYFSDLSANEISETMGVPLKTVYKAIKSSVEKVKKEVESNEI</sequence>
<dbReference type="PANTHER" id="PTHR43133:SF51">
    <property type="entry name" value="RNA POLYMERASE SIGMA FACTOR"/>
    <property type="match status" value="1"/>
</dbReference>
<dbReference type="InterPro" id="IPR014284">
    <property type="entry name" value="RNA_pol_sigma-70_dom"/>
</dbReference>
<dbReference type="InterPro" id="IPR036388">
    <property type="entry name" value="WH-like_DNA-bd_sf"/>
</dbReference>
<reference evidence="8 9" key="1">
    <citation type="submission" date="2020-04" db="EMBL/GenBank/DDBJ databases">
        <authorList>
            <person name="Zheng R.K."/>
            <person name="Sun C.M."/>
        </authorList>
    </citation>
    <scope>NUCLEOTIDE SEQUENCE [LARGE SCALE GENOMIC DNA]</scope>
    <source>
        <strain evidence="9">zrk29</strain>
    </source>
</reference>
<dbReference type="SUPFAM" id="SSF88659">
    <property type="entry name" value="Sigma3 and sigma4 domains of RNA polymerase sigma factors"/>
    <property type="match status" value="1"/>
</dbReference>
<dbReference type="Gene3D" id="1.10.1740.10">
    <property type="match status" value="1"/>
</dbReference>
<keyword evidence="2" id="KW-0805">Transcription regulation</keyword>
<evidence type="ECO:0000259" key="6">
    <source>
        <dbReference type="Pfam" id="PF04542"/>
    </source>
</evidence>
<dbReference type="RefSeq" id="WP_312032275.1">
    <property type="nucleotide sequence ID" value="NZ_CP051151.1"/>
</dbReference>
<feature type="domain" description="RNA polymerase sigma-70 region 2" evidence="6">
    <location>
        <begin position="21"/>
        <end position="88"/>
    </location>
</feature>
<organism evidence="8 9">
    <name type="scientific">Hujiaoplasma nucleasis</name>
    <dbReference type="NCBI Taxonomy" id="2725268"/>
    <lineage>
        <taxon>Bacteria</taxon>
        <taxon>Bacillati</taxon>
        <taxon>Mycoplasmatota</taxon>
        <taxon>Mollicutes</taxon>
        <taxon>Candidatus Izemoplasmatales</taxon>
        <taxon>Hujiaoplasmataceae</taxon>
        <taxon>Hujiaoplasma</taxon>
    </lineage>
</organism>
<dbReference type="SUPFAM" id="SSF88946">
    <property type="entry name" value="Sigma2 domain of RNA polymerase sigma factors"/>
    <property type="match status" value="1"/>
</dbReference>
<dbReference type="InterPro" id="IPR007627">
    <property type="entry name" value="RNA_pol_sigma70_r2"/>
</dbReference>
<accession>A0A7L6N0N2</accession>
<protein>
    <submittedName>
        <fullName evidence="8">RNA polymerase sigma factor</fullName>
    </submittedName>
</protein>